<dbReference type="EMBL" id="JANQDX010000012">
    <property type="protein sequence ID" value="KAL0914648.1"/>
    <property type="molecule type" value="Genomic_DNA"/>
</dbReference>
<organism evidence="1 2">
    <name type="scientific">Dendrobium thyrsiflorum</name>
    <name type="common">Pinecone-like raceme dendrobium</name>
    <name type="synonym">Orchid</name>
    <dbReference type="NCBI Taxonomy" id="117978"/>
    <lineage>
        <taxon>Eukaryota</taxon>
        <taxon>Viridiplantae</taxon>
        <taxon>Streptophyta</taxon>
        <taxon>Embryophyta</taxon>
        <taxon>Tracheophyta</taxon>
        <taxon>Spermatophyta</taxon>
        <taxon>Magnoliopsida</taxon>
        <taxon>Liliopsida</taxon>
        <taxon>Asparagales</taxon>
        <taxon>Orchidaceae</taxon>
        <taxon>Epidendroideae</taxon>
        <taxon>Malaxideae</taxon>
        <taxon>Dendrobiinae</taxon>
        <taxon>Dendrobium</taxon>
    </lineage>
</organism>
<proteinExistence type="predicted"/>
<accession>A0ABD0UPZ6</accession>
<keyword evidence="2" id="KW-1185">Reference proteome</keyword>
<name>A0ABD0UPZ6_DENTH</name>
<comment type="caution">
    <text evidence="1">The sequence shown here is derived from an EMBL/GenBank/DDBJ whole genome shotgun (WGS) entry which is preliminary data.</text>
</comment>
<evidence type="ECO:0000313" key="1">
    <source>
        <dbReference type="EMBL" id="KAL0914648.1"/>
    </source>
</evidence>
<dbReference type="AlphaFoldDB" id="A0ABD0UPZ6"/>
<protein>
    <submittedName>
        <fullName evidence="1">Uncharacterized protein</fullName>
    </submittedName>
</protein>
<sequence length="135" mass="15309">MFSPLRAATSFRLVYRSPIRDLPLLSFGVSLVDSQTDRRGPTLLSRGAYSPIASYFVSMRLPILPGVPNVRHFNSLPSSTRLEVAALTWAFLIRLGTESHFLIAPADATTRISHLRLSWIRHTFFSFQLGIWRYS</sequence>
<dbReference type="Proteomes" id="UP001552299">
    <property type="component" value="Unassembled WGS sequence"/>
</dbReference>
<gene>
    <name evidence="1" type="ORF">M5K25_015014</name>
</gene>
<reference evidence="1 2" key="1">
    <citation type="journal article" date="2024" name="Plant Biotechnol. J.">
        <title>Dendrobium thyrsiflorum genome and its molecular insights into genes involved in important horticultural traits.</title>
        <authorList>
            <person name="Chen B."/>
            <person name="Wang J.Y."/>
            <person name="Zheng P.J."/>
            <person name="Li K.L."/>
            <person name="Liang Y.M."/>
            <person name="Chen X.F."/>
            <person name="Zhang C."/>
            <person name="Zhao X."/>
            <person name="He X."/>
            <person name="Zhang G.Q."/>
            <person name="Liu Z.J."/>
            <person name="Xu Q."/>
        </authorList>
    </citation>
    <scope>NUCLEOTIDE SEQUENCE [LARGE SCALE GENOMIC DNA]</scope>
    <source>
        <strain evidence="1">GZMU011</strain>
    </source>
</reference>
<evidence type="ECO:0000313" key="2">
    <source>
        <dbReference type="Proteomes" id="UP001552299"/>
    </source>
</evidence>